<dbReference type="InterPro" id="IPR035965">
    <property type="entry name" value="PAS-like_dom_sf"/>
</dbReference>
<evidence type="ECO:0000259" key="13">
    <source>
        <dbReference type="PROSITE" id="PS50839"/>
    </source>
</evidence>
<gene>
    <name evidence="14" type="ORF">OLMES_4978</name>
</gene>
<dbReference type="AlphaFoldDB" id="A0A1Y0IHE6"/>
<evidence type="ECO:0000256" key="7">
    <source>
        <dbReference type="ARBA" id="ARBA00022777"/>
    </source>
</evidence>
<dbReference type="PANTHER" id="PTHR43304">
    <property type="entry name" value="PHYTOCHROME-LIKE PROTEIN CPH1"/>
    <property type="match status" value="1"/>
</dbReference>
<evidence type="ECO:0000256" key="2">
    <source>
        <dbReference type="ARBA" id="ARBA00004370"/>
    </source>
</evidence>
<keyword evidence="6 10" id="KW-0812">Transmembrane</keyword>
<evidence type="ECO:0000256" key="5">
    <source>
        <dbReference type="ARBA" id="ARBA00022679"/>
    </source>
</evidence>
<evidence type="ECO:0000256" key="9">
    <source>
        <dbReference type="ARBA" id="ARBA00023136"/>
    </source>
</evidence>
<dbReference type="GO" id="GO:0004673">
    <property type="term" value="F:protein histidine kinase activity"/>
    <property type="evidence" value="ECO:0007669"/>
    <property type="project" value="UniProtKB-EC"/>
</dbReference>
<dbReference type="Pfam" id="PF03924">
    <property type="entry name" value="CHASE"/>
    <property type="match status" value="1"/>
</dbReference>
<comment type="subcellular location">
    <subcellularLocation>
        <location evidence="2">Membrane</location>
    </subcellularLocation>
</comment>
<dbReference type="Pfam" id="PF08448">
    <property type="entry name" value="PAS_4"/>
    <property type="match status" value="1"/>
</dbReference>
<keyword evidence="15" id="KW-1185">Reference proteome</keyword>
<dbReference type="GO" id="GO:0007165">
    <property type="term" value="P:signal transduction"/>
    <property type="evidence" value="ECO:0007669"/>
    <property type="project" value="UniProtKB-ARBA"/>
</dbReference>
<keyword evidence="9 10" id="KW-0472">Membrane</keyword>
<dbReference type="SUPFAM" id="SSF55785">
    <property type="entry name" value="PYP-like sensor domain (PAS domain)"/>
    <property type="match status" value="1"/>
</dbReference>
<dbReference type="EC" id="2.7.13.3" evidence="3"/>
<dbReference type="Gene3D" id="3.30.450.20">
    <property type="entry name" value="PAS domain"/>
    <property type="match status" value="1"/>
</dbReference>
<keyword evidence="7" id="KW-0418">Kinase</keyword>
<dbReference type="SMART" id="SM01079">
    <property type="entry name" value="CHASE"/>
    <property type="match status" value="1"/>
</dbReference>
<name>A0A1Y0IHE6_9GAMM</name>
<dbReference type="PROSITE" id="PS50839">
    <property type="entry name" value="CHASE"/>
    <property type="match status" value="1"/>
</dbReference>
<dbReference type="KEGG" id="ome:OLMES_4978"/>
<evidence type="ECO:0000313" key="15">
    <source>
        <dbReference type="Proteomes" id="UP000196027"/>
    </source>
</evidence>
<sequence>MRLVTQQRALALTDRTSSRLASLQTLRSQIEHSGNLSPAAFKNQAEILLAFFPEIESIEWAPKIKSGSLDSFERRLQQTQAKTTQLTLSDSESSGIAFHLPIEYQHRHKHLPLQHPPGFDLIREAQWRDAIRSAIDRNMITSTRRYLAFAEDHPTDLIRLFLPVFQADTSQNQLRGLLSLELNVKRFIEQATQSNLAQAVPFEVYDNEDHNKIPLYHWPPAEIFSGLDSPLEHKTVVLPFADHEWTLVNVATPAFIQKYQNRLPIWLFVASLLCTIAVYVIVRITQSLAERLHEESNDRCWQLEQSNKALSNKMIEKGTFENALRESQDRLHDFIRISDDYFWELDTNHHFTYVSKQIVQFTGFPPTAMIGSSFLDMLHEEDSNSFRQALEKAIPKKRKIAIELRCKGHHNHWRWEKINVRPMFSTEGHCIGFRGISQDITDTKDELELLPETEPLLANESYGSAQQAINSVADQITSDRRFAQKLENFIHRHKATLDKTREAFFREALPEVAHELAALHEDAAEIGADKISELAGELKESHYKQAHREEQERLIEQLESHLEPMMDNINQSLHRQNPGSAGQKQA</sequence>
<dbReference type="InterPro" id="IPR006189">
    <property type="entry name" value="CHASE_dom"/>
</dbReference>
<dbReference type="NCBIfam" id="TIGR00229">
    <property type="entry name" value="sensory_box"/>
    <property type="match status" value="1"/>
</dbReference>
<evidence type="ECO:0000256" key="4">
    <source>
        <dbReference type="ARBA" id="ARBA00022553"/>
    </source>
</evidence>
<evidence type="ECO:0000259" key="11">
    <source>
        <dbReference type="PROSITE" id="PS50112"/>
    </source>
</evidence>
<dbReference type="InterPro" id="IPR000014">
    <property type="entry name" value="PAS"/>
</dbReference>
<accession>A0A1Y0IHE6</accession>
<evidence type="ECO:0000256" key="8">
    <source>
        <dbReference type="ARBA" id="ARBA00022989"/>
    </source>
</evidence>
<keyword evidence="8 10" id="KW-1133">Transmembrane helix</keyword>
<dbReference type="GO" id="GO:0016020">
    <property type="term" value="C:membrane"/>
    <property type="evidence" value="ECO:0007669"/>
    <property type="project" value="UniProtKB-SubCell"/>
</dbReference>
<dbReference type="PANTHER" id="PTHR43304:SF1">
    <property type="entry name" value="PAC DOMAIN-CONTAINING PROTEIN"/>
    <property type="match status" value="1"/>
</dbReference>
<keyword evidence="5" id="KW-0808">Transferase</keyword>
<feature type="domain" description="PAC" evidence="12">
    <location>
        <begin position="400"/>
        <end position="452"/>
    </location>
</feature>
<evidence type="ECO:0000256" key="6">
    <source>
        <dbReference type="ARBA" id="ARBA00022692"/>
    </source>
</evidence>
<dbReference type="InterPro" id="IPR042240">
    <property type="entry name" value="CHASE_sf"/>
</dbReference>
<reference evidence="14 15" key="1">
    <citation type="submission" date="2017-05" db="EMBL/GenBank/DDBJ databases">
        <title>Genomic insights into alkan degradation activity of Oleiphilus messinensis.</title>
        <authorList>
            <person name="Kozyavkin S.A."/>
            <person name="Slesarev A.I."/>
            <person name="Golyshin P.N."/>
            <person name="Korzhenkov A."/>
            <person name="Golyshina O.N."/>
            <person name="Toshchakov S.V."/>
        </authorList>
    </citation>
    <scope>NUCLEOTIDE SEQUENCE [LARGE SCALE GENOMIC DNA]</scope>
    <source>
        <strain evidence="14 15">ME102</strain>
    </source>
</reference>
<dbReference type="Gene3D" id="3.30.450.350">
    <property type="entry name" value="CHASE domain"/>
    <property type="match status" value="1"/>
</dbReference>
<evidence type="ECO:0000256" key="1">
    <source>
        <dbReference type="ARBA" id="ARBA00000085"/>
    </source>
</evidence>
<evidence type="ECO:0000313" key="14">
    <source>
        <dbReference type="EMBL" id="ARU58965.1"/>
    </source>
</evidence>
<feature type="transmembrane region" description="Helical" evidence="10">
    <location>
        <begin position="263"/>
        <end position="282"/>
    </location>
</feature>
<dbReference type="SMART" id="SM00091">
    <property type="entry name" value="PAS"/>
    <property type="match status" value="1"/>
</dbReference>
<comment type="catalytic activity">
    <reaction evidence="1">
        <text>ATP + protein L-histidine = ADP + protein N-phospho-L-histidine.</text>
        <dbReference type="EC" id="2.7.13.3"/>
    </reaction>
</comment>
<dbReference type="Proteomes" id="UP000196027">
    <property type="component" value="Chromosome"/>
</dbReference>
<keyword evidence="4" id="KW-0597">Phosphoprotein</keyword>
<evidence type="ECO:0000259" key="12">
    <source>
        <dbReference type="PROSITE" id="PS50113"/>
    </source>
</evidence>
<evidence type="ECO:0000256" key="3">
    <source>
        <dbReference type="ARBA" id="ARBA00012438"/>
    </source>
</evidence>
<dbReference type="CDD" id="cd00130">
    <property type="entry name" value="PAS"/>
    <property type="match status" value="1"/>
</dbReference>
<dbReference type="PROSITE" id="PS50112">
    <property type="entry name" value="PAS"/>
    <property type="match status" value="1"/>
</dbReference>
<dbReference type="InterPro" id="IPR052162">
    <property type="entry name" value="Sensor_kinase/Photoreceptor"/>
</dbReference>
<proteinExistence type="predicted"/>
<evidence type="ECO:0000256" key="10">
    <source>
        <dbReference type="SAM" id="Phobius"/>
    </source>
</evidence>
<organism evidence="14 15">
    <name type="scientific">Oleiphilus messinensis</name>
    <dbReference type="NCBI Taxonomy" id="141451"/>
    <lineage>
        <taxon>Bacteria</taxon>
        <taxon>Pseudomonadati</taxon>
        <taxon>Pseudomonadota</taxon>
        <taxon>Gammaproteobacteria</taxon>
        <taxon>Oceanospirillales</taxon>
        <taxon>Oleiphilaceae</taxon>
        <taxon>Oleiphilus</taxon>
    </lineage>
</organism>
<dbReference type="PROSITE" id="PS50113">
    <property type="entry name" value="PAC"/>
    <property type="match status" value="1"/>
</dbReference>
<protein>
    <recommendedName>
        <fullName evidence="3">histidine kinase</fullName>
        <ecNumber evidence="3">2.7.13.3</ecNumber>
    </recommendedName>
</protein>
<feature type="domain" description="PAS" evidence="11">
    <location>
        <begin position="327"/>
        <end position="397"/>
    </location>
</feature>
<dbReference type="InterPro" id="IPR013656">
    <property type="entry name" value="PAS_4"/>
</dbReference>
<feature type="domain" description="CHASE" evidence="13">
    <location>
        <begin position="32"/>
        <end position="206"/>
    </location>
</feature>
<dbReference type="EMBL" id="CP021425">
    <property type="protein sequence ID" value="ARU58965.1"/>
    <property type="molecule type" value="Genomic_DNA"/>
</dbReference>
<dbReference type="InterPro" id="IPR000700">
    <property type="entry name" value="PAS-assoc_C"/>
</dbReference>